<keyword evidence="1" id="KW-0472">Membrane</keyword>
<sequence length="44" mass="4898">MSVSEILEGQNLTHRQMGAIMIGWLVLVTVISVGLLVYTYLNYA</sequence>
<gene>
    <name evidence="2" type="ORF">ACFQDD_09935</name>
</gene>
<dbReference type="AlphaFoldDB" id="A0ABD5T6L3"/>
<evidence type="ECO:0000313" key="2">
    <source>
        <dbReference type="EMBL" id="MFC6771831.1"/>
    </source>
</evidence>
<feature type="transmembrane region" description="Helical" evidence="1">
    <location>
        <begin position="21"/>
        <end position="41"/>
    </location>
</feature>
<keyword evidence="3" id="KW-1185">Reference proteome</keyword>
<organism evidence="2 3">
    <name type="scientific">Halorubrum pallidum</name>
    <dbReference type="NCBI Taxonomy" id="1526114"/>
    <lineage>
        <taxon>Archaea</taxon>
        <taxon>Methanobacteriati</taxon>
        <taxon>Methanobacteriota</taxon>
        <taxon>Stenosarchaea group</taxon>
        <taxon>Halobacteria</taxon>
        <taxon>Halobacteriales</taxon>
        <taxon>Haloferacaceae</taxon>
        <taxon>Halorubrum</taxon>
    </lineage>
</organism>
<dbReference type="Proteomes" id="UP001596274">
    <property type="component" value="Unassembled WGS sequence"/>
</dbReference>
<reference evidence="2 3" key="1">
    <citation type="journal article" date="2019" name="Int. J. Syst. Evol. Microbiol.">
        <title>The Global Catalogue of Microorganisms (GCM) 10K type strain sequencing project: providing services to taxonomists for standard genome sequencing and annotation.</title>
        <authorList>
            <consortium name="The Broad Institute Genomics Platform"/>
            <consortium name="The Broad Institute Genome Sequencing Center for Infectious Disease"/>
            <person name="Wu L."/>
            <person name="Ma J."/>
        </authorList>
    </citation>
    <scope>NUCLEOTIDE SEQUENCE [LARGE SCALE GENOMIC DNA]</scope>
    <source>
        <strain evidence="2 3">PJ61</strain>
    </source>
</reference>
<keyword evidence="1" id="KW-0812">Transmembrane</keyword>
<protein>
    <submittedName>
        <fullName evidence="2">Uncharacterized protein</fullName>
    </submittedName>
</protein>
<comment type="caution">
    <text evidence="2">The sequence shown here is derived from an EMBL/GenBank/DDBJ whole genome shotgun (WGS) entry which is preliminary data.</text>
</comment>
<keyword evidence="1" id="KW-1133">Transmembrane helix</keyword>
<dbReference type="EMBL" id="JBHSWT010000525">
    <property type="protein sequence ID" value="MFC6771831.1"/>
    <property type="molecule type" value="Genomic_DNA"/>
</dbReference>
<evidence type="ECO:0000313" key="3">
    <source>
        <dbReference type="Proteomes" id="UP001596274"/>
    </source>
</evidence>
<proteinExistence type="predicted"/>
<name>A0ABD5T6L3_9EURY</name>
<evidence type="ECO:0000256" key="1">
    <source>
        <dbReference type="SAM" id="Phobius"/>
    </source>
</evidence>
<accession>A0ABD5T6L3</accession>